<proteinExistence type="predicted"/>
<evidence type="ECO:0000256" key="3">
    <source>
        <dbReference type="ARBA" id="ARBA00022827"/>
    </source>
</evidence>
<evidence type="ECO:0000256" key="2">
    <source>
        <dbReference type="ARBA" id="ARBA00022630"/>
    </source>
</evidence>
<dbReference type="EMBL" id="OOIP01000005">
    <property type="protein sequence ID" value="SPO36716.1"/>
    <property type="molecule type" value="Genomic_DNA"/>
</dbReference>
<evidence type="ECO:0000313" key="7">
    <source>
        <dbReference type="EMBL" id="SPO36716.1"/>
    </source>
</evidence>
<dbReference type="AlphaFoldDB" id="A0A5C3EYI9"/>
<keyword evidence="6 7" id="KW-0503">Monooxygenase</keyword>
<evidence type="ECO:0000256" key="6">
    <source>
        <dbReference type="ARBA" id="ARBA00023033"/>
    </source>
</evidence>
<dbReference type="FunFam" id="3.50.50.60:FF:000228">
    <property type="entry name" value="FAD-containing monooxygenase EthA"/>
    <property type="match status" value="1"/>
</dbReference>
<dbReference type="Pfam" id="PF13738">
    <property type="entry name" value="Pyr_redox_3"/>
    <property type="match status" value="1"/>
</dbReference>
<keyword evidence="4" id="KW-0521">NADP</keyword>
<evidence type="ECO:0000256" key="1">
    <source>
        <dbReference type="ARBA" id="ARBA00001974"/>
    </source>
</evidence>
<reference evidence="7 8" key="1">
    <citation type="submission" date="2018-03" db="EMBL/GenBank/DDBJ databases">
        <authorList>
            <person name="Guldener U."/>
        </authorList>
    </citation>
    <scope>NUCLEOTIDE SEQUENCE [LARGE SCALE GENOMIC DNA]</scope>
    <source>
        <strain evidence="7 8">DAOM196992</strain>
    </source>
</reference>
<dbReference type="SUPFAM" id="SSF51905">
    <property type="entry name" value="FAD/NAD(P)-binding domain"/>
    <property type="match status" value="1"/>
</dbReference>
<comment type="cofactor">
    <cofactor evidence="1">
        <name>FAD</name>
        <dbReference type="ChEBI" id="CHEBI:57692"/>
    </cofactor>
</comment>
<evidence type="ECO:0000256" key="4">
    <source>
        <dbReference type="ARBA" id="ARBA00022857"/>
    </source>
</evidence>
<gene>
    <name evidence="7" type="ORF">PSFLO_02187</name>
</gene>
<dbReference type="Proteomes" id="UP000323386">
    <property type="component" value="Unassembled WGS sequence"/>
</dbReference>
<keyword evidence="5" id="KW-0560">Oxidoreductase</keyword>
<evidence type="ECO:0000256" key="5">
    <source>
        <dbReference type="ARBA" id="ARBA00023002"/>
    </source>
</evidence>
<evidence type="ECO:0000313" key="8">
    <source>
        <dbReference type="Proteomes" id="UP000323386"/>
    </source>
</evidence>
<sequence length="487" mass="54488">MGSIPNYDDSGVLDVLIVGAGISGINVAYRLTDECPDKKFLIVENRDTLGGTWDLFKYPGIRSDSDLHTFGYAFKAWEGADIASGESIKAYLKQVSDENGITEKTRYSTKVTSANFSTEERCWNVELDHRGQKSEVRSRFLFLATGYYDYNQPLKAEIPGISNFGGKVVHPQFWDLTEADYTDKRVVVIGSGATAITLLPSMAEKTKDITMLQRSPSYIVSLDKFDPIAKWIRRLLPASIAAKVIRQKNIARIYASYHVFRTFPGIAKRILGAMTKSQLPKSVPLDPHFKPSYNPWDQRLCICPDGDFYQSLRSGKAHIVTGHIAEVKKDEIVLKDGQRLPADIIVTATGLKLAIGGNIDMQVDGKRVDASNRYVWKGAMLEGVPNMALSIGYTNASWTLGSDCTAMYLCRLLKHLDTHHQTLVVPEPKQREQLKQGPLLNLNSTYVVKASDDLPKAATSGPFRMRTNYWYDLLDAKYGSYSELKFR</sequence>
<keyword evidence="2" id="KW-0285">Flavoprotein</keyword>
<accession>A0A5C3EYI9</accession>
<dbReference type="PANTHER" id="PTHR43872:SF1">
    <property type="entry name" value="MONOOXYGENASE, PUTATIVE (AFU_ORTHOLOGUE AFUA_8G02570)-RELATED"/>
    <property type="match status" value="1"/>
</dbReference>
<protein>
    <submittedName>
        <fullName evidence="7">Probable monooxygenase</fullName>
    </submittedName>
</protein>
<dbReference type="InterPro" id="IPR051820">
    <property type="entry name" value="FAD-binding_MO"/>
</dbReference>
<dbReference type="InterPro" id="IPR036188">
    <property type="entry name" value="FAD/NAD-bd_sf"/>
</dbReference>
<name>A0A5C3EYI9_9BASI</name>
<organism evidence="7 8">
    <name type="scientific">Pseudozyma flocculosa</name>
    <dbReference type="NCBI Taxonomy" id="84751"/>
    <lineage>
        <taxon>Eukaryota</taxon>
        <taxon>Fungi</taxon>
        <taxon>Dikarya</taxon>
        <taxon>Basidiomycota</taxon>
        <taxon>Ustilaginomycotina</taxon>
        <taxon>Ustilaginomycetes</taxon>
        <taxon>Ustilaginales</taxon>
        <taxon>Ustilaginaceae</taxon>
        <taxon>Pseudozyma</taxon>
    </lineage>
</organism>
<dbReference type="OrthoDB" id="74360at2759"/>
<dbReference type="PANTHER" id="PTHR43872">
    <property type="entry name" value="MONOOXYGENASE, PUTATIVE (AFU_ORTHOLOGUE AFUA_8G02570)-RELATED"/>
    <property type="match status" value="1"/>
</dbReference>
<dbReference type="GO" id="GO:0004497">
    <property type="term" value="F:monooxygenase activity"/>
    <property type="evidence" value="ECO:0007669"/>
    <property type="project" value="UniProtKB-KW"/>
</dbReference>
<keyword evidence="8" id="KW-1185">Reference proteome</keyword>
<dbReference type="Gene3D" id="3.50.50.60">
    <property type="entry name" value="FAD/NAD(P)-binding domain"/>
    <property type="match status" value="3"/>
</dbReference>
<keyword evidence="3" id="KW-0274">FAD</keyword>